<evidence type="ECO:0000256" key="9">
    <source>
        <dbReference type="SAM" id="MobiDB-lite"/>
    </source>
</evidence>
<keyword evidence="8 10" id="KW-0472">Membrane</keyword>
<dbReference type="PANTHER" id="PTHR30540:SF83">
    <property type="entry name" value="K+ POTASSIUM TRANSPORTER"/>
    <property type="match status" value="1"/>
</dbReference>
<gene>
    <name evidence="13" type="ORF">ColSpa_00772</name>
</gene>
<keyword evidence="6 10" id="KW-1133">Transmembrane helix</keyword>
<organism evidence="13 14">
    <name type="scientific">Colletotrichum spaethianum</name>
    <dbReference type="NCBI Taxonomy" id="700344"/>
    <lineage>
        <taxon>Eukaryota</taxon>
        <taxon>Fungi</taxon>
        <taxon>Dikarya</taxon>
        <taxon>Ascomycota</taxon>
        <taxon>Pezizomycotina</taxon>
        <taxon>Sordariomycetes</taxon>
        <taxon>Hypocreomycetidae</taxon>
        <taxon>Glomerellales</taxon>
        <taxon>Glomerellaceae</taxon>
        <taxon>Colletotrichum</taxon>
        <taxon>Colletotrichum spaethianum species complex</taxon>
    </lineage>
</organism>
<feature type="region of interest" description="Disordered" evidence="9">
    <location>
        <begin position="11"/>
        <end position="30"/>
    </location>
</feature>
<keyword evidence="5" id="KW-0630">Potassium</keyword>
<dbReference type="AlphaFoldDB" id="A0AA37L2P6"/>
<dbReference type="NCBIfam" id="TIGR00794">
    <property type="entry name" value="kup"/>
    <property type="match status" value="1"/>
</dbReference>
<dbReference type="Proteomes" id="UP001055115">
    <property type="component" value="Unassembled WGS sequence"/>
</dbReference>
<feature type="transmembrane region" description="Helical" evidence="10">
    <location>
        <begin position="459"/>
        <end position="479"/>
    </location>
</feature>
<protein>
    <submittedName>
        <fullName evidence="13">Potassium transporter 5</fullName>
    </submittedName>
</protein>
<feature type="domain" description="K+ potassium transporter C-terminal" evidence="12">
    <location>
        <begin position="655"/>
        <end position="851"/>
    </location>
</feature>
<evidence type="ECO:0000256" key="6">
    <source>
        <dbReference type="ARBA" id="ARBA00022989"/>
    </source>
</evidence>
<proteinExistence type="predicted"/>
<dbReference type="EMBL" id="BQXU01000001">
    <property type="protein sequence ID" value="GKT40591.1"/>
    <property type="molecule type" value="Genomic_DNA"/>
</dbReference>
<evidence type="ECO:0000259" key="12">
    <source>
        <dbReference type="Pfam" id="PF22776"/>
    </source>
</evidence>
<feature type="transmembrane region" description="Helical" evidence="10">
    <location>
        <begin position="192"/>
        <end position="213"/>
    </location>
</feature>
<dbReference type="GO" id="GO:0015079">
    <property type="term" value="F:potassium ion transmembrane transporter activity"/>
    <property type="evidence" value="ECO:0007669"/>
    <property type="project" value="InterPro"/>
</dbReference>
<feature type="transmembrane region" description="Helical" evidence="10">
    <location>
        <begin position="417"/>
        <end position="439"/>
    </location>
</feature>
<evidence type="ECO:0000256" key="7">
    <source>
        <dbReference type="ARBA" id="ARBA00023065"/>
    </source>
</evidence>
<dbReference type="InterPro" id="IPR053952">
    <property type="entry name" value="K_trans_C"/>
</dbReference>
<keyword evidence="2" id="KW-0813">Transport</keyword>
<keyword evidence="4 10" id="KW-0812">Transmembrane</keyword>
<dbReference type="InterPro" id="IPR053951">
    <property type="entry name" value="K_trans_N"/>
</dbReference>
<evidence type="ECO:0000256" key="8">
    <source>
        <dbReference type="ARBA" id="ARBA00023136"/>
    </source>
</evidence>
<feature type="transmembrane region" description="Helical" evidence="10">
    <location>
        <begin position="150"/>
        <end position="172"/>
    </location>
</feature>
<feature type="transmembrane region" description="Helical" evidence="10">
    <location>
        <begin position="280"/>
        <end position="301"/>
    </location>
</feature>
<feature type="transmembrane region" description="Helical" evidence="10">
    <location>
        <begin position="387"/>
        <end position="405"/>
    </location>
</feature>
<dbReference type="Pfam" id="PF02705">
    <property type="entry name" value="K_trans"/>
    <property type="match status" value="1"/>
</dbReference>
<feature type="transmembrane region" description="Helical" evidence="10">
    <location>
        <begin position="307"/>
        <end position="326"/>
    </location>
</feature>
<evidence type="ECO:0000259" key="11">
    <source>
        <dbReference type="Pfam" id="PF02705"/>
    </source>
</evidence>
<dbReference type="RefSeq" id="XP_049122941.1">
    <property type="nucleotide sequence ID" value="XM_049266984.1"/>
</dbReference>
<feature type="transmembrane region" description="Helical" evidence="10">
    <location>
        <begin position="564"/>
        <end position="586"/>
    </location>
</feature>
<dbReference type="GeneID" id="73321574"/>
<feature type="transmembrane region" description="Helical" evidence="10">
    <location>
        <begin position="592"/>
        <end position="610"/>
    </location>
</feature>
<evidence type="ECO:0000256" key="10">
    <source>
        <dbReference type="SAM" id="Phobius"/>
    </source>
</evidence>
<dbReference type="Pfam" id="PF22776">
    <property type="entry name" value="K_trans_C"/>
    <property type="match status" value="1"/>
</dbReference>
<evidence type="ECO:0000256" key="4">
    <source>
        <dbReference type="ARBA" id="ARBA00022692"/>
    </source>
</evidence>
<keyword evidence="7" id="KW-0406">Ion transport</keyword>
<accession>A0AA37L2P6</accession>
<sequence>MPFALIRQACPDRLAPGPEDGQDEPRSPLDPHPLSLYFSVVLLRQVDPSVTPAWYGRFNACRAPTAPKITIEEKLERHKSGSTVDEWAQWQRPDVGSSSGVGVAGGIYSSRDLNRVASNRLSRAITRESAAEADENGGDWRRDDGRKKQVFTGTTLIWLAYQSIGVIYGDIGTSPLYVFSSTFVDLPTKNDLTQVLSLIIWSLTLMVTVKYVFIVLHADNEGEGGTFSCYSLLTRFARITNFDPREEATVRMERHNTQDVRPVTRGIRTVIEKSRVTRGLLKTIGVLAVSMSVLGAIQGLSVVKPDINNSTIVGTTCGILVLLFLIQPLGTTKLASTFAPIVIVWLGFNGGFGIYNLVKYDYTVLKAFSPYYAIHFFVEKKTEGWKMLGGVLLCFTGVEALFADLGAFSMRAVQMSWLLWTYPCLILAYSGQAAHLAIMPEKYTNPFFNTVPPGMLYPSLILAILAAIVASQAIITATFQLSSQIMKLSYCPQMKVVHTSETFHGQVYVPLLNWLLMLGTILVTVVYNNTTSLGHAYGVCVIFVTFFDTLMVTLVAILVWRLPVWLIALPAFAFATLDGLYLSSALNKVPDGAWFTLMISALMAGMFLLWRFGKENQWRAEAEDRFQPSSLVTKNKEGVLALTQRWGGDILSSVSGFGIFFDKTGVQTPSVFTHFASKLGALPDVSVFFHLHPVEVPTVPAAERYHISRFANIPGCYRLVVRHGFMDEVVSPDLGALVYEQVRKFVVRQATAKAAAESEQETSTTLNDADGPPELRDERLAAELAKLDRAYAHKVLYIVGKGQMHIRTGTSIVRRFTLGTFLWIRDNTRAKIANLRLAMERVVEVGFVKEI</sequence>
<dbReference type="GO" id="GO:0016020">
    <property type="term" value="C:membrane"/>
    <property type="evidence" value="ECO:0007669"/>
    <property type="project" value="UniProtKB-SubCell"/>
</dbReference>
<evidence type="ECO:0000256" key="3">
    <source>
        <dbReference type="ARBA" id="ARBA00022538"/>
    </source>
</evidence>
<evidence type="ECO:0000256" key="1">
    <source>
        <dbReference type="ARBA" id="ARBA00004141"/>
    </source>
</evidence>
<reference evidence="13 14" key="1">
    <citation type="submission" date="2022-03" db="EMBL/GenBank/DDBJ databases">
        <title>Genome data of Colletotrichum spp.</title>
        <authorList>
            <person name="Utami Y.D."/>
            <person name="Hiruma K."/>
        </authorList>
    </citation>
    <scope>NUCLEOTIDE SEQUENCE [LARGE SCALE GENOMIC DNA]</scope>
    <source>
        <strain evidence="13 14">MAFF 239500</strain>
    </source>
</reference>
<evidence type="ECO:0000313" key="14">
    <source>
        <dbReference type="Proteomes" id="UP001055115"/>
    </source>
</evidence>
<keyword evidence="14" id="KW-1185">Reference proteome</keyword>
<feature type="transmembrane region" description="Helical" evidence="10">
    <location>
        <begin position="507"/>
        <end position="527"/>
    </location>
</feature>
<feature type="transmembrane region" description="Helical" evidence="10">
    <location>
        <begin position="533"/>
        <end position="557"/>
    </location>
</feature>
<evidence type="ECO:0000256" key="5">
    <source>
        <dbReference type="ARBA" id="ARBA00022958"/>
    </source>
</evidence>
<comment type="caution">
    <text evidence="13">The sequence shown here is derived from an EMBL/GenBank/DDBJ whole genome shotgun (WGS) entry which is preliminary data.</text>
</comment>
<comment type="subcellular location">
    <subcellularLocation>
        <location evidence="1">Membrane</location>
        <topology evidence="1">Multi-pass membrane protein</topology>
    </subcellularLocation>
</comment>
<feature type="domain" description="K+ potassium transporter integral membrane" evidence="11">
    <location>
        <begin position="159"/>
        <end position="631"/>
    </location>
</feature>
<keyword evidence="3" id="KW-0633">Potassium transport</keyword>
<feature type="transmembrane region" description="Helical" evidence="10">
    <location>
        <begin position="338"/>
        <end position="358"/>
    </location>
</feature>
<evidence type="ECO:0000256" key="2">
    <source>
        <dbReference type="ARBA" id="ARBA00022448"/>
    </source>
</evidence>
<dbReference type="PANTHER" id="PTHR30540">
    <property type="entry name" value="OSMOTIC STRESS POTASSIUM TRANSPORTER"/>
    <property type="match status" value="1"/>
</dbReference>
<name>A0AA37L2P6_9PEZI</name>
<dbReference type="InterPro" id="IPR003855">
    <property type="entry name" value="K+_transporter"/>
</dbReference>
<evidence type="ECO:0000313" key="13">
    <source>
        <dbReference type="EMBL" id="GKT40591.1"/>
    </source>
</evidence>